<dbReference type="KEGG" id="kra:Krad_4550"/>
<feature type="region of interest" description="Disordered" evidence="1">
    <location>
        <begin position="1"/>
        <end position="25"/>
    </location>
</feature>
<evidence type="ECO:0000256" key="1">
    <source>
        <dbReference type="SAM" id="MobiDB-lite"/>
    </source>
</evidence>
<protein>
    <recommendedName>
        <fullName evidence="4">Antitoxin Xre/MbcA/ParS-like toxin-binding domain-containing protein</fullName>
    </recommendedName>
</protein>
<evidence type="ECO:0000313" key="2">
    <source>
        <dbReference type="EMBL" id="ABS06009.1"/>
    </source>
</evidence>
<gene>
    <name evidence="2" type="ordered locus">Krad_4550</name>
</gene>
<keyword evidence="3" id="KW-1185">Reference proteome</keyword>
<sequence>MSELPAPLDHRARGGTAVSSKTQDAVQDAVQDAADLITVVPGTPSETVQRAAATAQKRTFAELVESLLTTVGPRLTAAGAGLQDARQLAGWRKGAEPRQEMARDRVTALAEVVGAITTHYSAAVAASFLRSSQPALDDRAPVVMIRETTAETLPEVMGEVRSAVRAFLEG</sequence>
<dbReference type="AlphaFoldDB" id="A6WGS0"/>
<dbReference type="HOGENOM" id="CLU_1568660_0_0_11"/>
<reference evidence="3" key="1">
    <citation type="journal article" date="2008" name="PLoS ONE">
        <title>Survival in nuclear waste, extreme resistance, and potential applications gleaned from the genome sequence of Kineococcus radiotolerans SRS30216.</title>
        <authorList>
            <person name="Bagwell C.E."/>
            <person name="Bhat S."/>
            <person name="Hawkins G.M."/>
            <person name="Smith B.W."/>
            <person name="Biswas T."/>
            <person name="Hoover T.R."/>
            <person name="Saunders E."/>
            <person name="Han C.S."/>
            <person name="Tsodikov O.V."/>
            <person name="Shimkets L.J."/>
        </authorList>
    </citation>
    <scope>NUCLEOTIDE SEQUENCE [LARGE SCALE GENOMIC DNA]</scope>
    <source>
        <strain evidence="3">ATCC BAA-149 / DSM 14245 / SRS30216</strain>
    </source>
</reference>
<keyword evidence="2" id="KW-0614">Plasmid</keyword>
<organism evidence="2 3">
    <name type="scientific">Kineococcus radiotolerans (strain ATCC BAA-149 / DSM 14245 / SRS30216)</name>
    <dbReference type="NCBI Taxonomy" id="266940"/>
    <lineage>
        <taxon>Bacteria</taxon>
        <taxon>Bacillati</taxon>
        <taxon>Actinomycetota</taxon>
        <taxon>Actinomycetes</taxon>
        <taxon>Kineosporiales</taxon>
        <taxon>Kineosporiaceae</taxon>
        <taxon>Kineococcus</taxon>
    </lineage>
</organism>
<evidence type="ECO:0000313" key="3">
    <source>
        <dbReference type="Proteomes" id="UP000001116"/>
    </source>
</evidence>
<dbReference type="Proteomes" id="UP000001116">
    <property type="component" value="Plasmid pKRAD01"/>
</dbReference>
<evidence type="ECO:0008006" key="4">
    <source>
        <dbReference type="Google" id="ProtNLM"/>
    </source>
</evidence>
<geneLocation type="plasmid" evidence="2 3">
    <name>pKRAD01</name>
</geneLocation>
<dbReference type="EMBL" id="CP000751">
    <property type="protein sequence ID" value="ABS06009.1"/>
    <property type="molecule type" value="Genomic_DNA"/>
</dbReference>
<name>A6WGS0_KINRD</name>
<accession>A6WGS0</accession>
<proteinExistence type="predicted"/>